<accession>A0A2U7UC48</accession>
<feature type="region of interest" description="Disordered" evidence="1">
    <location>
        <begin position="126"/>
        <end position="145"/>
    </location>
</feature>
<dbReference type="RefSeq" id="YP_009481903.1">
    <property type="nucleotide sequence ID" value="NC_037666.1"/>
</dbReference>
<gene>
    <name evidence="3" type="ORF">pneo_cds_293</name>
</gene>
<dbReference type="SUPFAM" id="SSF56112">
    <property type="entry name" value="Protein kinase-like (PK-like)"/>
    <property type="match status" value="1"/>
</dbReference>
<dbReference type="GO" id="GO:0016301">
    <property type="term" value="F:kinase activity"/>
    <property type="evidence" value="ECO:0007669"/>
    <property type="project" value="UniProtKB-KW"/>
</dbReference>
<dbReference type="EMBL" id="MG011690">
    <property type="protein sequence ID" value="AVK75900.1"/>
    <property type="molecule type" value="Genomic_DNA"/>
</dbReference>
<evidence type="ECO:0000259" key="2">
    <source>
        <dbReference type="Pfam" id="PF03109"/>
    </source>
</evidence>
<dbReference type="InterPro" id="IPR052402">
    <property type="entry name" value="ADCK_kinase"/>
</dbReference>
<evidence type="ECO:0000313" key="3">
    <source>
        <dbReference type="EMBL" id="AVK75900.1"/>
    </source>
</evidence>
<organism evidence="3">
    <name type="scientific">Pandoravirus neocaledonia</name>
    <dbReference type="NCBI Taxonomy" id="2107708"/>
    <lineage>
        <taxon>Viruses</taxon>
        <taxon>Pandoravirus</taxon>
    </lineage>
</organism>
<feature type="compositionally biased region" description="Basic and acidic residues" evidence="1">
    <location>
        <begin position="129"/>
        <end position="145"/>
    </location>
</feature>
<dbReference type="KEGG" id="vg:36842159"/>
<protein>
    <submittedName>
        <fullName evidence="3">Protein kinase</fullName>
    </submittedName>
</protein>
<name>A0A2U7UC48_9VIRU</name>
<keyword evidence="3" id="KW-0418">Kinase</keyword>
<dbReference type="PANTHER" id="PTHR45890:SF1">
    <property type="entry name" value="AARF DOMAIN CONTAINING KINASE 2"/>
    <property type="match status" value="1"/>
</dbReference>
<dbReference type="GeneID" id="36842159"/>
<keyword evidence="3" id="KW-0808">Transferase</keyword>
<evidence type="ECO:0000256" key="1">
    <source>
        <dbReference type="SAM" id="MobiDB-lite"/>
    </source>
</evidence>
<reference evidence="3" key="1">
    <citation type="journal article" date="2018" name="Nat. Commun.">
        <title>Diversity and evolution of the emerging Pandoraviridae family.</title>
        <authorList>
            <person name="Legendre M."/>
            <person name="Fabre E."/>
            <person name="Poirot O."/>
            <person name="Jeudy S."/>
            <person name="Lartigue A."/>
            <person name="Alempic J.M."/>
            <person name="Beucher L."/>
            <person name="Philippe N."/>
            <person name="Bertaux L."/>
            <person name="Christo-Foroux E."/>
            <person name="Labadie K."/>
            <person name="Coute Y."/>
            <person name="Abergel C."/>
            <person name="Claverie J.M."/>
        </authorList>
    </citation>
    <scope>NUCLEOTIDE SEQUENCE [LARGE SCALE GENOMIC DNA]</scope>
    <source>
        <strain evidence="3">Neocaledonia</strain>
    </source>
</reference>
<dbReference type="Pfam" id="PF03109">
    <property type="entry name" value="ABC1"/>
    <property type="match status" value="1"/>
</dbReference>
<dbReference type="Proteomes" id="UP000249287">
    <property type="component" value="Segment"/>
</dbReference>
<feature type="domain" description="ABC1 atypical kinase-like" evidence="2">
    <location>
        <begin position="149"/>
        <end position="340"/>
    </location>
</feature>
<proteinExistence type="predicted"/>
<sequence length="449" mass="47828">MAVVVGDWRRAYAGASTAWRALSLAWKASLYAAAVWLGVCKASRAVAAMGPLAIKLAQAATARPDLFAPGLIDALRSLQDDVPPEPIHDLPDGARLLASGSVAQVYACKTKRTGHTSFARSPGVTFIDGRTDPNDDENDCRPSDKKEGDLVLKVRRPSAVRRAAADRAILAWFLRSLLGRALVARVCRRALVADALDHLVAIADDGLARHIDFAGEAAHTRRMQSLFADDPARTVFVPATVDALCTDDCLAMERVAGVPIRQLGTAAARSSAAHLLARAVCRMVFEFGLVHGDVHEGNVLAIDDPRPEAPDSRIRLALLDMGIVHEIDSVQRRMMVLLVRVAMGVDPPDLLATCIYCSGASRGLRSERATTYAMFCARVTSAVSAGRGGSDLGAFVTALAVACADSGVVMDRDMVARIAPLVAADGIARAYMAPSLTVTASMLYRQMFS</sequence>
<dbReference type="InterPro" id="IPR004147">
    <property type="entry name" value="ABC1_dom"/>
</dbReference>
<dbReference type="SMR" id="A0A2U7UC48"/>
<dbReference type="PANTHER" id="PTHR45890">
    <property type="entry name" value="AARF DOMAIN CONTAINING KINASE 2 (PREDICTED)"/>
    <property type="match status" value="1"/>
</dbReference>
<dbReference type="InterPro" id="IPR011009">
    <property type="entry name" value="Kinase-like_dom_sf"/>
</dbReference>